<organism evidence="1 2">
    <name type="scientific">Knipowitschia caucasica</name>
    <name type="common">Caucasian dwarf goby</name>
    <name type="synonym">Pomatoschistus caucasicus</name>
    <dbReference type="NCBI Taxonomy" id="637954"/>
    <lineage>
        <taxon>Eukaryota</taxon>
        <taxon>Metazoa</taxon>
        <taxon>Chordata</taxon>
        <taxon>Craniata</taxon>
        <taxon>Vertebrata</taxon>
        <taxon>Euteleostomi</taxon>
        <taxon>Actinopterygii</taxon>
        <taxon>Neopterygii</taxon>
        <taxon>Teleostei</taxon>
        <taxon>Neoteleostei</taxon>
        <taxon>Acanthomorphata</taxon>
        <taxon>Gobiaria</taxon>
        <taxon>Gobiiformes</taxon>
        <taxon>Gobioidei</taxon>
        <taxon>Gobiidae</taxon>
        <taxon>Gobiinae</taxon>
        <taxon>Knipowitschia</taxon>
    </lineage>
</organism>
<evidence type="ECO:0000313" key="2">
    <source>
        <dbReference type="Proteomes" id="UP001497482"/>
    </source>
</evidence>
<sequence length="137" mass="15380">MPHYTDQSLFPSVSVTVIQTLSFSLERGFDLSSPRSQVLLFLQAKEEEELPSSQMKARPSFLANLEHPGGRFETRTSAAEPVRTRAAGPAARDVLKEEVLRFSPSNMYGICFSFYTSQQNLPSPSLQIAFFVFEEQV</sequence>
<dbReference type="EMBL" id="OZ035826">
    <property type="protein sequence ID" value="CAL1605028.1"/>
    <property type="molecule type" value="Genomic_DNA"/>
</dbReference>
<reference evidence="1 2" key="1">
    <citation type="submission" date="2024-04" db="EMBL/GenBank/DDBJ databases">
        <authorList>
            <person name="Waldvogel A.-M."/>
            <person name="Schoenle A."/>
        </authorList>
    </citation>
    <scope>NUCLEOTIDE SEQUENCE [LARGE SCALE GENOMIC DNA]</scope>
</reference>
<keyword evidence="2" id="KW-1185">Reference proteome</keyword>
<protein>
    <submittedName>
        <fullName evidence="1">Uncharacterized protein</fullName>
    </submittedName>
</protein>
<evidence type="ECO:0000313" key="1">
    <source>
        <dbReference type="EMBL" id="CAL1605028.1"/>
    </source>
</evidence>
<name>A0AAV2LV21_KNICA</name>
<accession>A0AAV2LV21</accession>
<proteinExistence type="predicted"/>
<gene>
    <name evidence="1" type="ORF">KC01_LOCUS32451</name>
</gene>
<dbReference type="Proteomes" id="UP001497482">
    <property type="component" value="Chromosome 4"/>
</dbReference>
<dbReference type="AlphaFoldDB" id="A0AAV2LV21"/>